<name>A0ABU1DH73_9HYPH</name>
<evidence type="ECO:0000313" key="2">
    <source>
        <dbReference type="Proteomes" id="UP001181622"/>
    </source>
</evidence>
<reference evidence="1" key="1">
    <citation type="submission" date="2020-10" db="EMBL/GenBank/DDBJ databases">
        <authorList>
            <person name="Abbas A."/>
            <person name="Razzaq R."/>
            <person name="Waqas M."/>
            <person name="Abbas N."/>
            <person name="Nielsen T.K."/>
            <person name="Hansen L.H."/>
            <person name="Hussain S."/>
            <person name="Shahid M."/>
        </authorList>
    </citation>
    <scope>NUCLEOTIDE SEQUENCE</scope>
    <source>
        <strain evidence="1">S14</strain>
    </source>
</reference>
<sequence length="117" mass="12356">MEHPPRFVASGEPFPEPWDADLAARLVGAYALVGTVFVSASGERVAQYHGRIVSADPSAGIEIACEGRFAGETLVLPPATGWFGPARSGEYRLKTTGEVVVDPDVLSTWRIEDAAGG</sequence>
<gene>
    <name evidence="1" type="ORF">IHQ68_12395</name>
</gene>
<proteinExistence type="predicted"/>
<keyword evidence="2" id="KW-1185">Reference proteome</keyword>
<accession>A0ABU1DH73</accession>
<evidence type="ECO:0000313" key="1">
    <source>
        <dbReference type="EMBL" id="MDR4307416.1"/>
    </source>
</evidence>
<dbReference type="RefSeq" id="WP_309392247.1">
    <property type="nucleotide sequence ID" value="NZ_JADBEO010000025.1"/>
</dbReference>
<comment type="caution">
    <text evidence="1">The sequence shown here is derived from an EMBL/GenBank/DDBJ whole genome shotgun (WGS) entry which is preliminary data.</text>
</comment>
<dbReference type="Proteomes" id="UP001181622">
    <property type="component" value="Unassembled WGS sequence"/>
</dbReference>
<organism evidence="1 2">
    <name type="scientific">Chelatococcus sambhunathii</name>
    <dbReference type="NCBI Taxonomy" id="363953"/>
    <lineage>
        <taxon>Bacteria</taxon>
        <taxon>Pseudomonadati</taxon>
        <taxon>Pseudomonadota</taxon>
        <taxon>Alphaproteobacteria</taxon>
        <taxon>Hyphomicrobiales</taxon>
        <taxon>Chelatococcaceae</taxon>
        <taxon>Chelatococcus</taxon>
    </lineage>
</organism>
<protein>
    <submittedName>
        <fullName evidence="1">Uncharacterized protein</fullName>
    </submittedName>
</protein>
<dbReference type="EMBL" id="JADBEO010000025">
    <property type="protein sequence ID" value="MDR4307416.1"/>
    <property type="molecule type" value="Genomic_DNA"/>
</dbReference>